<dbReference type="EMBL" id="MF957314">
    <property type="protein sequence ID" value="ATZ71623.1"/>
    <property type="molecule type" value="Genomic_DNA"/>
</dbReference>
<sequence>MFPDTTIIIALMILSLKPLFTKTSSTPLVAKASPSESLLFSSSSAFYFQHQQ</sequence>
<reference evidence="1" key="1">
    <citation type="submission" date="2017-09" db="EMBL/GenBank/DDBJ databases">
        <title>Bacteria from fildes peninsula of king george island (maritime Antarctica), carry class 1 integrons and antibiotic resistance cassettes in conjugative plasmids.</title>
        <authorList>
            <person name="Antelo V.B."/>
            <person name="Batista S.B."/>
            <person name="Guerout A.M."/>
            <person name="Mazel D."/>
            <person name="Romero V."/>
            <person name="Sotelo Silveira J."/>
        </authorList>
    </citation>
    <scope>NUCLEOTIDE SEQUENCE</scope>
    <source>
        <strain evidence="1">HP19</strain>
        <plasmid evidence="1">unnamed</plasmid>
    </source>
</reference>
<organism evidence="1">
    <name type="scientific">Enterobacter sp. HP19</name>
    <dbReference type="NCBI Taxonomy" id="1811975"/>
    <lineage>
        <taxon>Bacteria</taxon>
        <taxon>Pseudomonadati</taxon>
        <taxon>Pseudomonadota</taxon>
        <taxon>Gammaproteobacteria</taxon>
        <taxon>Enterobacterales</taxon>
        <taxon>Enterobacteriaceae</taxon>
        <taxon>Enterobacter</taxon>
    </lineage>
</organism>
<name>A0A2H4UED7_9ENTR</name>
<dbReference type="AlphaFoldDB" id="A0A2H4UED7"/>
<keyword evidence="1" id="KW-0614">Plasmid</keyword>
<proteinExistence type="predicted"/>
<evidence type="ECO:0000313" key="1">
    <source>
        <dbReference type="EMBL" id="ATZ71623.1"/>
    </source>
</evidence>
<accession>A0A2H4UED7</accession>
<geneLocation type="plasmid" evidence="1">
    <name>unnamed</name>
</geneLocation>
<protein>
    <submittedName>
        <fullName evidence="1">Uncharacterized protein</fullName>
    </submittedName>
</protein>